<dbReference type="RefSeq" id="WP_124937733.1">
    <property type="nucleotide sequence ID" value="NZ_RJVQ01000005.1"/>
</dbReference>
<feature type="transmembrane region" description="Helical" evidence="15">
    <location>
        <begin position="131"/>
        <end position="153"/>
    </location>
</feature>
<keyword evidence="7 14" id="KW-1133">Transmembrane helix</keyword>
<dbReference type="InterPro" id="IPR046342">
    <property type="entry name" value="CBS_dom_sf"/>
</dbReference>
<dbReference type="Pfam" id="PF01595">
    <property type="entry name" value="CNNM"/>
    <property type="match status" value="1"/>
</dbReference>
<accession>A0A3N9TFB7</accession>
<evidence type="ECO:0000256" key="7">
    <source>
        <dbReference type="ARBA" id="ARBA00022989"/>
    </source>
</evidence>
<dbReference type="Gene3D" id="3.30.465.10">
    <property type="match status" value="1"/>
</dbReference>
<proteinExistence type="inferred from homology"/>
<evidence type="ECO:0000256" key="1">
    <source>
        <dbReference type="ARBA" id="ARBA00004429"/>
    </source>
</evidence>
<dbReference type="PROSITE" id="PS51846">
    <property type="entry name" value="CNNM"/>
    <property type="match status" value="1"/>
</dbReference>
<name>A0A3N9TFB7_9VIBR</name>
<comment type="caution">
    <text evidence="18">The sequence shown here is derived from an EMBL/GenBank/DDBJ whole genome shotgun (WGS) entry which is preliminary data.</text>
</comment>
<evidence type="ECO:0000256" key="12">
    <source>
        <dbReference type="ARBA" id="ARBA00039818"/>
    </source>
</evidence>
<evidence type="ECO:0000313" key="18">
    <source>
        <dbReference type="EMBL" id="RQW62740.1"/>
    </source>
</evidence>
<sequence>MSDLVSIIVLIAVSALFAMSEISIAASRKVKLRVMADDGNARAAAVLKMQNDPGAFFAMIQIALNAIAILGGIIGEEALTPYIKELISLVYQGGLLDKVSFMISFFMVTGLFILFADLLPKRIAIIMPETVAMRIVMVMRNVTLALTPLVWFFNGVTNLILRIFNLPTEREEVVTTEDIIAMMDAGAKYGSLQEQEYQLIGSVFELENRTVASAMTPRDQIIYIDVDDSGDDISQKIIEHPHNDFLVCDGSLDHILGSVESKEILRLVLRGELEHIKPTQIEKDIFYLPETLSLSEALNSFKIAPQPFAVIVNEYATVVGIATVKDLLSSFMGGLITPQDEEQIVQRDKESWLIEGLTSINDVAKALDIDDFPGTEQYETIAGLMIYQLKRLPKRTDFFIYEGYKFEVLDLEGVRVEQILVTKLDSTAKSSAI</sequence>
<dbReference type="PANTHER" id="PTHR22777">
    <property type="entry name" value="HEMOLYSIN-RELATED"/>
    <property type="match status" value="1"/>
</dbReference>
<evidence type="ECO:0000256" key="15">
    <source>
        <dbReference type="SAM" id="Phobius"/>
    </source>
</evidence>
<keyword evidence="8 13" id="KW-0129">CBS domain</keyword>
<evidence type="ECO:0000259" key="16">
    <source>
        <dbReference type="PROSITE" id="PS51371"/>
    </source>
</evidence>
<dbReference type="CDD" id="cd04590">
    <property type="entry name" value="CBS_pair_CorC_HlyC_assoc"/>
    <property type="match status" value="1"/>
</dbReference>
<dbReference type="EMBL" id="RJVQ01000005">
    <property type="protein sequence ID" value="RQW62740.1"/>
    <property type="molecule type" value="Genomic_DNA"/>
</dbReference>
<dbReference type="SUPFAM" id="SSF56176">
    <property type="entry name" value="FAD-binding/transporter-associated domain-like"/>
    <property type="match status" value="1"/>
</dbReference>
<evidence type="ECO:0000259" key="17">
    <source>
        <dbReference type="PROSITE" id="PS51846"/>
    </source>
</evidence>
<evidence type="ECO:0000313" key="19">
    <source>
        <dbReference type="Proteomes" id="UP000281112"/>
    </source>
</evidence>
<evidence type="ECO:0000256" key="9">
    <source>
        <dbReference type="ARBA" id="ARBA00023136"/>
    </source>
</evidence>
<feature type="transmembrane region" description="Helical" evidence="15">
    <location>
        <begin position="99"/>
        <end position="119"/>
    </location>
</feature>
<evidence type="ECO:0000256" key="10">
    <source>
        <dbReference type="ARBA" id="ARBA00037177"/>
    </source>
</evidence>
<keyword evidence="4" id="KW-0997">Cell inner membrane</keyword>
<feature type="transmembrane region" description="Helical" evidence="15">
    <location>
        <begin position="55"/>
        <end position="74"/>
    </location>
</feature>
<dbReference type="Gene3D" id="3.10.580.10">
    <property type="entry name" value="CBS-domain"/>
    <property type="match status" value="1"/>
</dbReference>
<keyword evidence="2" id="KW-0813">Transport</keyword>
<dbReference type="InterPro" id="IPR000644">
    <property type="entry name" value="CBS_dom"/>
</dbReference>
<evidence type="ECO:0000256" key="6">
    <source>
        <dbReference type="ARBA" id="ARBA00022737"/>
    </source>
</evidence>
<keyword evidence="3" id="KW-1003">Cell membrane</keyword>
<feature type="domain" description="CBS" evidence="16">
    <location>
        <begin position="281"/>
        <end position="341"/>
    </location>
</feature>
<gene>
    <name evidence="18" type="ORF">EES38_13520</name>
</gene>
<dbReference type="GO" id="GO:0050660">
    <property type="term" value="F:flavin adenine dinucleotide binding"/>
    <property type="evidence" value="ECO:0007669"/>
    <property type="project" value="InterPro"/>
</dbReference>
<dbReference type="Proteomes" id="UP000281112">
    <property type="component" value="Unassembled WGS sequence"/>
</dbReference>
<dbReference type="InterPro" id="IPR036318">
    <property type="entry name" value="FAD-bd_PCMH-like_sf"/>
</dbReference>
<keyword evidence="5 14" id="KW-0812">Transmembrane</keyword>
<comment type="function">
    <text evidence="10">Involved in cadaverine and putrescine tolerance in stationary phase. May facilitate the efflux of both cadaverine and putrescine from the cytoplasm, reducing potentially toxic levels under certain stress conditions.</text>
</comment>
<dbReference type="InterPro" id="IPR044751">
    <property type="entry name" value="Ion_transp-like_CBS"/>
</dbReference>
<dbReference type="PANTHER" id="PTHR22777:SF16">
    <property type="entry name" value="POLYAMINE EXPORT PROTEIN"/>
    <property type="match status" value="1"/>
</dbReference>
<dbReference type="OrthoDB" id="9797674at2"/>
<dbReference type="PROSITE" id="PS51371">
    <property type="entry name" value="CBS"/>
    <property type="match status" value="2"/>
</dbReference>
<dbReference type="SUPFAM" id="SSF54631">
    <property type="entry name" value="CBS-domain pair"/>
    <property type="match status" value="1"/>
</dbReference>
<keyword evidence="6" id="KW-0677">Repeat</keyword>
<dbReference type="InterPro" id="IPR002550">
    <property type="entry name" value="CNNM"/>
</dbReference>
<dbReference type="Pfam" id="PF03471">
    <property type="entry name" value="CorC_HlyC"/>
    <property type="match status" value="1"/>
</dbReference>
<dbReference type="GO" id="GO:0005886">
    <property type="term" value="C:plasma membrane"/>
    <property type="evidence" value="ECO:0007669"/>
    <property type="project" value="UniProtKB-SubCell"/>
</dbReference>
<dbReference type="Pfam" id="PF00571">
    <property type="entry name" value="CBS"/>
    <property type="match status" value="1"/>
</dbReference>
<feature type="domain" description="CBS" evidence="16">
    <location>
        <begin position="215"/>
        <end position="274"/>
    </location>
</feature>
<evidence type="ECO:0000256" key="5">
    <source>
        <dbReference type="ARBA" id="ARBA00022692"/>
    </source>
</evidence>
<evidence type="ECO:0000256" key="14">
    <source>
        <dbReference type="PROSITE-ProRule" id="PRU01193"/>
    </source>
</evidence>
<keyword evidence="19" id="KW-1185">Reference proteome</keyword>
<protein>
    <recommendedName>
        <fullName evidence="12">Polyamine export protein</fullName>
    </recommendedName>
</protein>
<dbReference type="AlphaFoldDB" id="A0A3N9TFB7"/>
<reference evidence="18 19" key="1">
    <citation type="submission" date="2018-11" db="EMBL/GenBank/DDBJ databases">
        <title>Vibrio LJC006 sp. nov., isolated from seawater during the bloom of the enteromorpha.</title>
        <authorList>
            <person name="Liang J."/>
        </authorList>
    </citation>
    <scope>NUCLEOTIDE SEQUENCE [LARGE SCALE GENOMIC DNA]</scope>
    <source>
        <strain evidence="18 19">LJC006</strain>
    </source>
</reference>
<feature type="transmembrane region" description="Helical" evidence="15">
    <location>
        <begin position="6"/>
        <end position="26"/>
    </location>
</feature>
<evidence type="ECO:0000256" key="11">
    <source>
        <dbReference type="ARBA" id="ARBA00038280"/>
    </source>
</evidence>
<evidence type="ECO:0000256" key="8">
    <source>
        <dbReference type="ARBA" id="ARBA00023122"/>
    </source>
</evidence>
<dbReference type="InterPro" id="IPR016169">
    <property type="entry name" value="FAD-bd_PCMH_sub2"/>
</dbReference>
<organism evidence="18 19">
    <name type="scientific">Vibrio viridaestus</name>
    <dbReference type="NCBI Taxonomy" id="2487322"/>
    <lineage>
        <taxon>Bacteria</taxon>
        <taxon>Pseudomonadati</taxon>
        <taxon>Pseudomonadota</taxon>
        <taxon>Gammaproteobacteria</taxon>
        <taxon>Vibrionales</taxon>
        <taxon>Vibrionaceae</taxon>
        <taxon>Vibrio</taxon>
    </lineage>
</organism>
<comment type="subcellular location">
    <subcellularLocation>
        <location evidence="1">Cell inner membrane</location>
        <topology evidence="1">Multi-pass membrane protein</topology>
    </subcellularLocation>
</comment>
<dbReference type="SMART" id="SM01091">
    <property type="entry name" value="CorC_HlyC"/>
    <property type="match status" value="1"/>
</dbReference>
<evidence type="ECO:0000256" key="13">
    <source>
        <dbReference type="PROSITE-ProRule" id="PRU00703"/>
    </source>
</evidence>
<evidence type="ECO:0000256" key="3">
    <source>
        <dbReference type="ARBA" id="ARBA00022475"/>
    </source>
</evidence>
<comment type="similarity">
    <text evidence="11">Belongs to the UPF0053 family. PaeA subfamily.</text>
</comment>
<keyword evidence="9 14" id="KW-0472">Membrane</keyword>
<evidence type="ECO:0000256" key="2">
    <source>
        <dbReference type="ARBA" id="ARBA00022448"/>
    </source>
</evidence>
<feature type="domain" description="CNNM transmembrane" evidence="17">
    <location>
        <begin position="1"/>
        <end position="196"/>
    </location>
</feature>
<evidence type="ECO:0000256" key="4">
    <source>
        <dbReference type="ARBA" id="ARBA00022519"/>
    </source>
</evidence>
<dbReference type="InterPro" id="IPR005170">
    <property type="entry name" value="Transptr-assoc_dom"/>
</dbReference>